<reference evidence="12" key="1">
    <citation type="submission" date="2003-08" db="EMBL/GenBank/DDBJ databases">
        <authorList>
            <person name="Birren B."/>
            <person name="Nusbaum C."/>
            <person name="Abebe A."/>
            <person name="Abouelleil A."/>
            <person name="Adekoya E."/>
            <person name="Ait-zahra M."/>
            <person name="Allen N."/>
            <person name="Allen T."/>
            <person name="An P."/>
            <person name="Anderson M."/>
            <person name="Anderson S."/>
            <person name="Arachchi H."/>
            <person name="Armbruster J."/>
            <person name="Bachantsang P."/>
            <person name="Baldwin J."/>
            <person name="Barry A."/>
            <person name="Bayul T."/>
            <person name="Blitshsteyn B."/>
            <person name="Bloom T."/>
            <person name="Blye J."/>
            <person name="Boguslavskiy L."/>
            <person name="Borowsky M."/>
            <person name="Boukhgalter B."/>
            <person name="Brunache A."/>
            <person name="Butler J."/>
            <person name="Calixte N."/>
            <person name="Calvo S."/>
            <person name="Camarata J."/>
            <person name="Campo K."/>
            <person name="Chang J."/>
            <person name="Cheshatsang Y."/>
            <person name="Citroen M."/>
            <person name="Collymore A."/>
            <person name="Considine T."/>
            <person name="Cook A."/>
            <person name="Cooke P."/>
            <person name="Corum B."/>
            <person name="Cuomo C."/>
            <person name="David R."/>
            <person name="Dawoe T."/>
            <person name="Degray S."/>
            <person name="Dodge S."/>
            <person name="Dooley K."/>
            <person name="Dorje P."/>
            <person name="Dorjee K."/>
            <person name="Dorris L."/>
            <person name="Duffey N."/>
            <person name="Dupes A."/>
            <person name="Elkins T."/>
            <person name="Engels R."/>
            <person name="Erickson J."/>
            <person name="Farina A."/>
            <person name="Faro S."/>
            <person name="Ferreira P."/>
            <person name="Fischer H."/>
            <person name="Fitzgerald M."/>
            <person name="Foley K."/>
            <person name="Gage D."/>
            <person name="Galagan J."/>
            <person name="Gearin G."/>
            <person name="Gnerre S."/>
            <person name="Gnirke A."/>
            <person name="Goyette A."/>
            <person name="Graham J."/>
            <person name="Grandbois E."/>
            <person name="Gyaltsen K."/>
            <person name="Hafez N."/>
            <person name="Hagopian D."/>
            <person name="Hagos B."/>
            <person name="Hall J."/>
            <person name="Hatcher B."/>
            <person name="Heller A."/>
            <person name="Higgins H."/>
            <person name="Honan T."/>
            <person name="Horn A."/>
            <person name="Houde N."/>
            <person name="Hughes L."/>
            <person name="Hulme W."/>
            <person name="Husby E."/>
            <person name="Iliev I."/>
            <person name="Jaffe D."/>
            <person name="Jones C."/>
            <person name="Kamal M."/>
            <person name="Kamat A."/>
            <person name="Kamvysselis M."/>
            <person name="Karlsson E."/>
            <person name="Kells C."/>
            <person name="Kieu A."/>
            <person name="Kisner P."/>
            <person name="Kodira C."/>
            <person name="Kulbokas E."/>
            <person name="Labutti K."/>
            <person name="Lama D."/>
            <person name="Landers T."/>
            <person name="Leger J."/>
            <person name="Levine S."/>
            <person name="Lewis D."/>
            <person name="Lewis T."/>
            <person name="Lindblad-toh K."/>
            <person name="Liu X."/>
            <person name="Lokyitsang T."/>
            <person name="Lokyitsang Y."/>
            <person name="Lucien O."/>
            <person name="Lui A."/>
            <person name="Ma L.J."/>
            <person name="Mabbitt R."/>
            <person name="Macdonald J."/>
            <person name="Maclean C."/>
            <person name="Major J."/>
            <person name="Manning J."/>
            <person name="Marabella R."/>
            <person name="Maru K."/>
            <person name="Matthews C."/>
            <person name="Mauceli E."/>
            <person name="Mccarthy M."/>
            <person name="Mcdonough S."/>
            <person name="Mcghee T."/>
            <person name="Meldrim J."/>
            <person name="Meneus L."/>
            <person name="Mesirov J."/>
            <person name="Mihalev A."/>
            <person name="Mihova T."/>
            <person name="Mikkelsen T."/>
            <person name="Mlenga V."/>
            <person name="Moru K."/>
            <person name="Mozes J."/>
            <person name="Mulrain L."/>
            <person name="Munson G."/>
            <person name="Naylor J."/>
            <person name="Newes C."/>
            <person name="Nguyen C."/>
            <person name="Nguyen N."/>
            <person name="Nguyen T."/>
            <person name="Nicol R."/>
            <person name="Nielsen C."/>
            <person name="Nizzari M."/>
            <person name="Norbu C."/>
            <person name="Norbu N."/>
            <person name="O'donnell P."/>
            <person name="Okoawo O."/>
            <person name="O'leary S."/>
            <person name="Omotosho B."/>
            <person name="O'neill K."/>
            <person name="Osman S."/>
            <person name="Parker S."/>
            <person name="Perrin D."/>
            <person name="Phunkhang P."/>
            <person name="Piqani B."/>
            <person name="Purcell S."/>
            <person name="Rachupka T."/>
            <person name="Ramasamy U."/>
            <person name="Rameau R."/>
            <person name="Ray V."/>
            <person name="Raymond C."/>
            <person name="Retta R."/>
            <person name="Richardson S."/>
            <person name="Rise C."/>
            <person name="Rodriguez J."/>
            <person name="Rogers J."/>
            <person name="Rogov P."/>
            <person name="Rutman M."/>
            <person name="Schupbach R."/>
            <person name="Seaman C."/>
            <person name="Settipalli S."/>
            <person name="Sharpe T."/>
            <person name="Sheridan J."/>
            <person name="Sherpa N."/>
            <person name="Shi J."/>
            <person name="Smirnov S."/>
            <person name="Smith C."/>
            <person name="Sougnez C."/>
            <person name="Spencer B."/>
            <person name="Stalker J."/>
            <person name="Stange-thomann N."/>
            <person name="Stavropoulos S."/>
            <person name="Stetson K."/>
            <person name="Stone C."/>
            <person name="Stone S."/>
            <person name="Stubbs M."/>
            <person name="Talamas J."/>
            <person name="Tchuinga P."/>
            <person name="Tenzing P."/>
            <person name="Tesfaye S."/>
            <person name="Theodore J."/>
            <person name="Thoulutsang Y."/>
            <person name="Topham K."/>
            <person name="Towey S."/>
            <person name="Tsamla T."/>
            <person name="Tsomo N."/>
            <person name="Vallee D."/>
            <person name="Vassiliev H."/>
            <person name="Venkataraman V."/>
            <person name="Vinson J."/>
            <person name="Vo A."/>
            <person name="Wade C."/>
            <person name="Wang S."/>
            <person name="Wangchuk T."/>
            <person name="Wangdi T."/>
            <person name="Whittaker C."/>
            <person name="Wilkinson J."/>
            <person name="Wu Y."/>
            <person name="Wyman D."/>
            <person name="Yadav S."/>
            <person name="Yang S."/>
            <person name="Yang X."/>
            <person name="Yeager S."/>
            <person name="Yee E."/>
            <person name="Young G."/>
            <person name="Zainoun J."/>
            <person name="Zembeck L."/>
            <person name="Zimmer A."/>
            <person name="Zody M."/>
            <person name="Lander E."/>
        </authorList>
    </citation>
    <scope>NUCLEOTIDE SEQUENCE [LARGE SCALE GENOMIC DNA]</scope>
</reference>
<dbReference type="GO" id="GO:0005886">
    <property type="term" value="C:plasma membrane"/>
    <property type="evidence" value="ECO:0007669"/>
    <property type="project" value="UniProtKB-SubCell"/>
</dbReference>
<dbReference type="PRINTS" id="PR00237">
    <property type="entry name" value="GPCRRHODOPSN"/>
</dbReference>
<feature type="transmembrane region" description="Helical" evidence="9">
    <location>
        <begin position="137"/>
        <end position="157"/>
    </location>
</feature>
<feature type="domain" description="G-protein coupled receptors family 1 profile" evidence="10">
    <location>
        <begin position="34"/>
        <end position="244"/>
    </location>
</feature>
<protein>
    <recommendedName>
        <fullName evidence="10">G-protein coupled receptors family 1 profile domain-containing protein</fullName>
    </recommendedName>
</protein>
<keyword evidence="4 9" id="KW-1133">Transmembrane helix</keyword>
<feature type="transmembrane region" description="Helical" evidence="9">
    <location>
        <begin position="194"/>
        <end position="213"/>
    </location>
</feature>
<dbReference type="SUPFAM" id="SSF81321">
    <property type="entry name" value="Family A G protein-coupled receptor-like"/>
    <property type="match status" value="1"/>
</dbReference>
<evidence type="ECO:0000256" key="3">
    <source>
        <dbReference type="ARBA" id="ARBA00022692"/>
    </source>
</evidence>
<keyword evidence="12" id="KW-1185">Reference proteome</keyword>
<evidence type="ECO:0000256" key="8">
    <source>
        <dbReference type="ARBA" id="ARBA00023224"/>
    </source>
</evidence>
<dbReference type="Ensembl" id="ENSCSAVT00000009830.1">
    <property type="protein sequence ID" value="ENSCSAVP00000009712.1"/>
    <property type="gene ID" value="ENSCSAVG00000005699.1"/>
</dbReference>
<dbReference type="InterPro" id="IPR000276">
    <property type="entry name" value="GPCR_Rhodpsn"/>
</dbReference>
<keyword evidence="5" id="KW-0297">G-protein coupled receptor</keyword>
<dbReference type="HOGENOM" id="CLU_1140174_0_0_1"/>
<feature type="transmembrane region" description="Helical" evidence="9">
    <location>
        <begin position="93"/>
        <end position="116"/>
    </location>
</feature>
<keyword evidence="6 9" id="KW-0472">Membrane</keyword>
<evidence type="ECO:0000256" key="9">
    <source>
        <dbReference type="SAM" id="Phobius"/>
    </source>
</evidence>
<keyword evidence="7" id="KW-0675">Receptor</keyword>
<dbReference type="Proteomes" id="UP000007875">
    <property type="component" value="Unassembled WGS sequence"/>
</dbReference>
<dbReference type="CDD" id="cd00637">
    <property type="entry name" value="7tm_classA_rhodopsin-like"/>
    <property type="match status" value="1"/>
</dbReference>
<dbReference type="PROSITE" id="PS50262">
    <property type="entry name" value="G_PROTEIN_RECEP_F1_2"/>
    <property type="match status" value="1"/>
</dbReference>
<accession>H2YWK1</accession>
<comment type="subcellular location">
    <subcellularLocation>
        <location evidence="1">Cell membrane</location>
        <topology evidence="1">Multi-pass membrane protein</topology>
    </subcellularLocation>
</comment>
<evidence type="ECO:0000256" key="6">
    <source>
        <dbReference type="ARBA" id="ARBA00023136"/>
    </source>
</evidence>
<evidence type="ECO:0000259" key="10">
    <source>
        <dbReference type="PROSITE" id="PS50262"/>
    </source>
</evidence>
<dbReference type="AlphaFoldDB" id="H2YWK1"/>
<dbReference type="STRING" id="51511.ENSCSAVP00000009712"/>
<dbReference type="Gene3D" id="1.20.1070.10">
    <property type="entry name" value="Rhodopsin 7-helix transmembrane proteins"/>
    <property type="match status" value="1"/>
</dbReference>
<dbReference type="eggNOG" id="KOG3656">
    <property type="taxonomic scope" value="Eukaryota"/>
</dbReference>
<feature type="transmembrane region" description="Helical" evidence="9">
    <location>
        <begin position="54"/>
        <end position="73"/>
    </location>
</feature>
<keyword evidence="2" id="KW-1003">Cell membrane</keyword>
<dbReference type="InterPro" id="IPR017452">
    <property type="entry name" value="GPCR_Rhodpsn_7TM"/>
</dbReference>
<keyword evidence="8" id="KW-0807">Transducer</keyword>
<dbReference type="GeneTree" id="ENSGT00940000166955"/>
<proteinExistence type="predicted"/>
<evidence type="ECO:0000256" key="1">
    <source>
        <dbReference type="ARBA" id="ARBA00004651"/>
    </source>
</evidence>
<keyword evidence="3 9" id="KW-0812">Transmembrane</keyword>
<evidence type="ECO:0000256" key="2">
    <source>
        <dbReference type="ARBA" id="ARBA00022475"/>
    </source>
</evidence>
<evidence type="ECO:0000256" key="4">
    <source>
        <dbReference type="ARBA" id="ARBA00022989"/>
    </source>
</evidence>
<dbReference type="GO" id="GO:0004930">
    <property type="term" value="F:G protein-coupled receptor activity"/>
    <property type="evidence" value="ECO:0007669"/>
    <property type="project" value="UniProtKB-KW"/>
</dbReference>
<sequence length="244" mass="27244">MEGNITNSSLNQIANFRYIGIAIGVVDIILGTLGNLLTIVVLARISTLQSSFNIFITSLAVVDLLTAALMMPFNVAGYAQMDWSLGGAESITASIQAFVYFCCGYTSITCFVLITTNRYISVMLPTHYKTLFSKSRIIGAVIISWMVAPAFLLPVLLGRGADGRPIIGWHRDQLLCTFINVTGNWRSYMQVLRVLFQFLPIFAMVVMYAMMLWRFRRQVANVENPTLPWEKQNNGSEGAELMEM</sequence>
<reference evidence="11" key="2">
    <citation type="submission" date="2025-08" db="UniProtKB">
        <authorList>
            <consortium name="Ensembl"/>
        </authorList>
    </citation>
    <scope>IDENTIFICATION</scope>
</reference>
<reference evidence="11" key="3">
    <citation type="submission" date="2025-09" db="UniProtKB">
        <authorList>
            <consortium name="Ensembl"/>
        </authorList>
    </citation>
    <scope>IDENTIFICATION</scope>
</reference>
<dbReference type="OMA" id="NQIANFR"/>
<dbReference type="PANTHER" id="PTHR24228">
    <property type="entry name" value="B2 BRADYKININ RECEPTOR/ANGIOTENSIN II RECEPTOR"/>
    <property type="match status" value="1"/>
</dbReference>
<organism evidence="11 12">
    <name type="scientific">Ciona savignyi</name>
    <name type="common">Pacific transparent sea squirt</name>
    <dbReference type="NCBI Taxonomy" id="51511"/>
    <lineage>
        <taxon>Eukaryota</taxon>
        <taxon>Metazoa</taxon>
        <taxon>Chordata</taxon>
        <taxon>Tunicata</taxon>
        <taxon>Ascidiacea</taxon>
        <taxon>Phlebobranchia</taxon>
        <taxon>Cionidae</taxon>
        <taxon>Ciona</taxon>
    </lineage>
</organism>
<feature type="transmembrane region" description="Helical" evidence="9">
    <location>
        <begin position="18"/>
        <end position="42"/>
    </location>
</feature>
<evidence type="ECO:0000313" key="12">
    <source>
        <dbReference type="Proteomes" id="UP000007875"/>
    </source>
</evidence>
<evidence type="ECO:0000313" key="11">
    <source>
        <dbReference type="Ensembl" id="ENSCSAVP00000009712.1"/>
    </source>
</evidence>
<dbReference type="Pfam" id="PF00001">
    <property type="entry name" value="7tm_1"/>
    <property type="match status" value="1"/>
</dbReference>
<evidence type="ECO:0000256" key="7">
    <source>
        <dbReference type="ARBA" id="ARBA00023170"/>
    </source>
</evidence>
<name>H2YWK1_CIOSA</name>
<evidence type="ECO:0000256" key="5">
    <source>
        <dbReference type="ARBA" id="ARBA00023040"/>
    </source>
</evidence>
<dbReference type="PANTHER" id="PTHR24228:SF74">
    <property type="entry name" value="G-PROTEIN COUPLED RECEPTORS FAMILY 1 PROFILE DOMAIN-CONTAINING PROTEIN"/>
    <property type="match status" value="1"/>
</dbReference>
<dbReference type="InParanoid" id="H2YWK1"/>